<evidence type="ECO:0000313" key="8">
    <source>
        <dbReference type="Proteomes" id="UP000184052"/>
    </source>
</evidence>
<dbReference type="PANTHER" id="PTHR30085:SF6">
    <property type="entry name" value="ABC TRANSPORTER GLUTAMINE-BINDING PROTEIN GLNH"/>
    <property type="match status" value="1"/>
</dbReference>
<dbReference type="Pfam" id="PF00497">
    <property type="entry name" value="SBP_bac_3"/>
    <property type="match status" value="1"/>
</dbReference>
<dbReference type="PROSITE" id="PS51257">
    <property type="entry name" value="PROKAR_LIPOPROTEIN"/>
    <property type="match status" value="1"/>
</dbReference>
<dbReference type="GO" id="GO:0030288">
    <property type="term" value="C:outer membrane-bounded periplasmic space"/>
    <property type="evidence" value="ECO:0007669"/>
    <property type="project" value="TreeGrafter"/>
</dbReference>
<evidence type="ECO:0000256" key="5">
    <source>
        <dbReference type="SAM" id="SignalP"/>
    </source>
</evidence>
<dbReference type="PROSITE" id="PS01039">
    <property type="entry name" value="SBP_BACTERIAL_3"/>
    <property type="match status" value="1"/>
</dbReference>
<accession>A0A1M6LMZ1</accession>
<gene>
    <name evidence="7" type="ORF">SAMN02745751_03222</name>
</gene>
<dbReference type="SMART" id="SM00062">
    <property type="entry name" value="PBPb"/>
    <property type="match status" value="1"/>
</dbReference>
<dbReference type="Proteomes" id="UP000184052">
    <property type="component" value="Unassembled WGS sequence"/>
</dbReference>
<reference evidence="7 8" key="1">
    <citation type="submission" date="2016-11" db="EMBL/GenBank/DDBJ databases">
        <authorList>
            <person name="Jaros S."/>
            <person name="Januszkiewicz K."/>
            <person name="Wedrychowicz H."/>
        </authorList>
    </citation>
    <scope>NUCLEOTIDE SEQUENCE [LARGE SCALE GENOMIC DNA]</scope>
    <source>
        <strain evidence="7 8">DSM 17477</strain>
    </source>
</reference>
<feature type="chain" id="PRO_5038360025" evidence="5">
    <location>
        <begin position="22"/>
        <end position="278"/>
    </location>
</feature>
<evidence type="ECO:0000256" key="3">
    <source>
        <dbReference type="ARBA" id="ARBA00022729"/>
    </source>
</evidence>
<dbReference type="STRING" id="1121476.SAMN02745751_03222"/>
<dbReference type="SUPFAM" id="SSF53850">
    <property type="entry name" value="Periplasmic binding protein-like II"/>
    <property type="match status" value="1"/>
</dbReference>
<organism evidence="7 8">
    <name type="scientific">Dethiosulfatibacter aminovorans DSM 17477</name>
    <dbReference type="NCBI Taxonomy" id="1121476"/>
    <lineage>
        <taxon>Bacteria</taxon>
        <taxon>Bacillati</taxon>
        <taxon>Bacillota</taxon>
        <taxon>Tissierellia</taxon>
        <taxon>Dethiosulfatibacter</taxon>
    </lineage>
</organism>
<dbReference type="RefSeq" id="WP_073050587.1">
    <property type="nucleotide sequence ID" value="NZ_FQZL01000033.1"/>
</dbReference>
<keyword evidence="2" id="KW-0813">Transport</keyword>
<dbReference type="EMBL" id="FQZL01000033">
    <property type="protein sequence ID" value="SHJ72571.1"/>
    <property type="molecule type" value="Genomic_DNA"/>
</dbReference>
<keyword evidence="8" id="KW-1185">Reference proteome</keyword>
<evidence type="ECO:0000256" key="1">
    <source>
        <dbReference type="ARBA" id="ARBA00010333"/>
    </source>
</evidence>
<dbReference type="CDD" id="cd00996">
    <property type="entry name" value="PBP2_AatB_like"/>
    <property type="match status" value="1"/>
</dbReference>
<evidence type="ECO:0000259" key="6">
    <source>
        <dbReference type="SMART" id="SM00062"/>
    </source>
</evidence>
<feature type="signal peptide" evidence="5">
    <location>
        <begin position="1"/>
        <end position="21"/>
    </location>
</feature>
<dbReference type="GO" id="GO:0006865">
    <property type="term" value="P:amino acid transport"/>
    <property type="evidence" value="ECO:0007669"/>
    <property type="project" value="TreeGrafter"/>
</dbReference>
<evidence type="ECO:0000313" key="7">
    <source>
        <dbReference type="EMBL" id="SHJ72571.1"/>
    </source>
</evidence>
<dbReference type="PANTHER" id="PTHR30085">
    <property type="entry name" value="AMINO ACID ABC TRANSPORTER PERMEASE"/>
    <property type="match status" value="1"/>
</dbReference>
<proteinExistence type="inferred from homology"/>
<dbReference type="InterPro" id="IPR051455">
    <property type="entry name" value="Bact_solute-bind_prot3"/>
</dbReference>
<feature type="domain" description="Solute-binding protein family 3/N-terminal" evidence="6">
    <location>
        <begin position="51"/>
        <end position="274"/>
    </location>
</feature>
<comment type="similarity">
    <text evidence="1 4">Belongs to the bacterial solute-binding protein 3 family.</text>
</comment>
<dbReference type="AlphaFoldDB" id="A0A1M6LMZ1"/>
<dbReference type="InterPro" id="IPR018313">
    <property type="entry name" value="SBP_3_CS"/>
</dbReference>
<keyword evidence="3 5" id="KW-0732">Signal</keyword>
<dbReference type="InterPro" id="IPR001638">
    <property type="entry name" value="Solute-binding_3/MltF_N"/>
</dbReference>
<evidence type="ECO:0000256" key="4">
    <source>
        <dbReference type="RuleBase" id="RU003744"/>
    </source>
</evidence>
<sequence length="278" mass="30481">MKKILALLLAVVMMLSIGVGCTPKEDAEAPADAETPAEEDASLQAVLDKGYIILGLDDTFAPMGFRDENNEIVGFDIDLAKEVAERLGVELRLQPIEWDSKVLELQSGNIDMIWNGLTITEERKENINFSKPYFNDRQVIIVLNESPVNTKADLEGTQVGVQIESTAAAAVEADAEFAATLEEVVQYSSFNEVYMGVQSGILDAMVVDELSGRYAIGKNPGIFRVLEDTYGDEQIGIGFRKGEDALRDKIDEILDEMAQDGSGAAISEKWFGEDVFSR</sequence>
<evidence type="ECO:0000256" key="2">
    <source>
        <dbReference type="ARBA" id="ARBA00022448"/>
    </source>
</evidence>
<name>A0A1M6LMZ1_9FIRM</name>
<protein>
    <submittedName>
        <fullName evidence="7">Amino acid ABC transporter substrate-binding protein, PAAT family</fullName>
    </submittedName>
</protein>
<dbReference type="GO" id="GO:0005576">
    <property type="term" value="C:extracellular region"/>
    <property type="evidence" value="ECO:0007669"/>
    <property type="project" value="TreeGrafter"/>
</dbReference>
<dbReference type="Gene3D" id="3.40.190.10">
    <property type="entry name" value="Periplasmic binding protein-like II"/>
    <property type="match status" value="2"/>
</dbReference>